<reference evidence="1 2" key="1">
    <citation type="submission" date="2015-10" db="EMBL/GenBank/DDBJ databases">
        <title>Metagenome-Assembled Genomes uncover a global brackish microbiome.</title>
        <authorList>
            <person name="Hugerth L.W."/>
            <person name="Larsson J."/>
            <person name="Alneberg J."/>
            <person name="Lindh M.V."/>
            <person name="Legrand C."/>
            <person name="Pinhassi J."/>
            <person name="Andersson A.F."/>
        </authorList>
    </citation>
    <scope>NUCLEOTIDE SEQUENCE [LARGE SCALE GENOMIC DNA]</scope>
    <source>
        <strain evidence="1">BACL22 MAG-120619-bin3</strain>
    </source>
</reference>
<accession>A0A0R2T2K7</accession>
<dbReference type="Gene3D" id="1.10.10.10">
    <property type="entry name" value="Winged helix-like DNA-binding domain superfamily/Winged helix DNA-binding domain"/>
    <property type="match status" value="1"/>
</dbReference>
<proteinExistence type="predicted"/>
<dbReference type="InterPro" id="IPR009057">
    <property type="entry name" value="Homeodomain-like_sf"/>
</dbReference>
<evidence type="ECO:0000313" key="1">
    <source>
        <dbReference type="EMBL" id="KRO78979.1"/>
    </source>
</evidence>
<name>A0A0R2T2K7_9GAMM</name>
<dbReference type="EMBL" id="LICD01000242">
    <property type="protein sequence ID" value="KRO78979.1"/>
    <property type="molecule type" value="Genomic_DNA"/>
</dbReference>
<comment type="caution">
    <text evidence="1">The sequence shown here is derived from an EMBL/GenBank/DDBJ whole genome shotgun (WGS) entry which is preliminary data.</text>
</comment>
<dbReference type="Proteomes" id="UP000051242">
    <property type="component" value="Unassembled WGS sequence"/>
</dbReference>
<protein>
    <submittedName>
        <fullName evidence="1">Uncharacterized protein</fullName>
    </submittedName>
</protein>
<dbReference type="InterPro" id="IPR036388">
    <property type="entry name" value="WH-like_DNA-bd_sf"/>
</dbReference>
<sequence length="145" mass="16239">MKEYILVKDYVKNKPVALVRSEYGVATVIAGDKSAEKVFIDGDAHNINRNYGFTLLGHSSCHPDIGNYIDLLGPVLDKEEKWKRAVQRTAKAKAAKELSEDDLARIAEMLNNGVSQRKIAEAMGVSQSFVQRKNRQPRKVELPVQ</sequence>
<evidence type="ECO:0000313" key="2">
    <source>
        <dbReference type="Proteomes" id="UP000051242"/>
    </source>
</evidence>
<gene>
    <name evidence="1" type="ORF">ABR85_07140</name>
</gene>
<organism evidence="1 2">
    <name type="scientific">OM182 bacterium BACL3 MAG-120619-bin3</name>
    <dbReference type="NCBI Taxonomy" id="1655593"/>
    <lineage>
        <taxon>Bacteria</taxon>
        <taxon>Pseudomonadati</taxon>
        <taxon>Pseudomonadota</taxon>
        <taxon>Gammaproteobacteria</taxon>
        <taxon>OMG group</taxon>
        <taxon>OM182 clade</taxon>
    </lineage>
</organism>
<dbReference type="AlphaFoldDB" id="A0A0R2T2K7"/>
<dbReference type="SUPFAM" id="SSF46689">
    <property type="entry name" value="Homeodomain-like"/>
    <property type="match status" value="1"/>
</dbReference>